<dbReference type="EMBL" id="UHJL01000002">
    <property type="protein sequence ID" value="SUQ23985.1"/>
    <property type="molecule type" value="Genomic_DNA"/>
</dbReference>
<name>A0A380S4C8_FIBSU</name>
<evidence type="ECO:0000313" key="2">
    <source>
        <dbReference type="Proteomes" id="UP000255423"/>
    </source>
</evidence>
<dbReference type="Proteomes" id="UP000255423">
    <property type="component" value="Unassembled WGS sequence"/>
</dbReference>
<evidence type="ECO:0000313" key="1">
    <source>
        <dbReference type="EMBL" id="SUQ23985.1"/>
    </source>
</evidence>
<protein>
    <submittedName>
        <fullName evidence="1">Uncharacterized protein</fullName>
    </submittedName>
</protein>
<dbReference type="RefSeq" id="WP_109572591.1">
    <property type="nucleotide sequence ID" value="NZ_UHJL01000002.1"/>
</dbReference>
<reference evidence="1 2" key="1">
    <citation type="submission" date="2017-08" db="EMBL/GenBank/DDBJ databases">
        <authorList>
            <person name="de Groot N.N."/>
        </authorList>
    </citation>
    <scope>NUCLEOTIDE SEQUENCE [LARGE SCALE GENOMIC DNA]</scope>
    <source>
        <strain evidence="1 2">HM2</strain>
    </source>
</reference>
<accession>A0A380S4C8</accession>
<organism evidence="1 2">
    <name type="scientific">Fibrobacter succinogenes</name>
    <name type="common">Bacteroides succinogenes</name>
    <dbReference type="NCBI Taxonomy" id="833"/>
    <lineage>
        <taxon>Bacteria</taxon>
        <taxon>Pseudomonadati</taxon>
        <taxon>Fibrobacterota</taxon>
        <taxon>Fibrobacteria</taxon>
        <taxon>Fibrobacterales</taxon>
        <taxon>Fibrobacteraceae</taxon>
        <taxon>Fibrobacter</taxon>
    </lineage>
</organism>
<sequence>MGVFISLHASNKIDPIQWEKAYEETLILVDKFNLIEFQEFEKFDYKYTAAIKSKEREFSYGIGWRTVGDGVFMATAENFFLPRNLEKTKELDKYCDPLMYIYAQKGGIKFENPYVRGLHYLWDSKTQGEPYHTALLAIACLLDDRLNGEVVCGSDITYGQSKHAVEIANKILKKKIGMPLRCRLEDLYKRVRQLPLDADQMLDAFAATYLGIKDEQYYKFVEDRFSDEEQYLFVKKKMYGNYLGTIGFADNVQEVLSYNIPIPKICSVFLEMEPEKKKLKNDSEDPFKHFIRDILDTNIYLQEKDMRDCLKADENTAETMSVEKLLAGVMFLSARNRSVARYIPLKNLKSQLISALGDKCNVTEIIDNYFEEKEKQHKKGKKDYCTELNDAHDAFNKKIEKTREKYDINDSEHFIFFEKGNSLSPEMLEVIKAGTAFFKKILQEPTFSELSQQDYKEQCRFLEMQNRSLKLMNSVWLKIFEDIKNNPESIKRYYPMVRVKITNSTIHNFIRAYVENEDFYERSQTITL</sequence>
<dbReference type="AlphaFoldDB" id="A0A380S4C8"/>
<proteinExistence type="predicted"/>
<gene>
    <name evidence="1" type="ORF">SAMN05661053_1374</name>
</gene>